<feature type="region of interest" description="Disordered" evidence="1">
    <location>
        <begin position="133"/>
        <end position="158"/>
    </location>
</feature>
<dbReference type="Pfam" id="PF07603">
    <property type="entry name" value="Lcl_C"/>
    <property type="match status" value="1"/>
</dbReference>
<evidence type="ECO:0000256" key="1">
    <source>
        <dbReference type="SAM" id="MobiDB-lite"/>
    </source>
</evidence>
<organism evidence="3 4">
    <name type="scientific">Thiothrix nivea (strain ATCC 35100 / DSM 5205 / JP2)</name>
    <dbReference type="NCBI Taxonomy" id="870187"/>
    <lineage>
        <taxon>Bacteria</taxon>
        <taxon>Pseudomonadati</taxon>
        <taxon>Pseudomonadota</taxon>
        <taxon>Gammaproteobacteria</taxon>
        <taxon>Thiotrichales</taxon>
        <taxon>Thiotrichaceae</taxon>
        <taxon>Thiothrix</taxon>
    </lineage>
</organism>
<sequence>MPKAFISYARDGGHGENLATEIQQQLQAAGFAVFRDVTGLKPGDPWFHKLEFELETSDVMVLVLSEKVRKSKWVHNEFSMAEEIGIPVIPVLAEVIRQPLWVRHLQILDFCGARDWRVLLDAVGSPVGTLTPQPPLPVVEGEQEKVRPLSPSTSGRGVGVRENDLTGRYIIHDNGTVTDTQTGLMWKRCSEGQSGADCSGNPAEYSWNAAMSKFGEGVSFAGYNDWRMPTIEELKTLVDKSQKPTINQTAFPNTPSAWFWSASPVAYNGYGAWYVYFFDGHDGYYGKVNGGSVRLVRSGQ</sequence>
<dbReference type="Pfam" id="PF13676">
    <property type="entry name" value="TIR_2"/>
    <property type="match status" value="1"/>
</dbReference>
<dbReference type="OrthoDB" id="9793251at2"/>
<dbReference type="Proteomes" id="UP000005317">
    <property type="component" value="Unassembled WGS sequence"/>
</dbReference>
<dbReference type="InterPro" id="IPR011460">
    <property type="entry name" value="Lcl_C"/>
</dbReference>
<dbReference type="SMART" id="SM00255">
    <property type="entry name" value="TIR"/>
    <property type="match status" value="1"/>
</dbReference>
<dbReference type="Gene3D" id="3.40.50.10140">
    <property type="entry name" value="Toll/interleukin-1 receptor homology (TIR) domain"/>
    <property type="match status" value="1"/>
</dbReference>
<accession>A0A656HH02</accession>
<protein>
    <recommendedName>
        <fullName evidence="2">TIR domain-containing protein</fullName>
    </recommendedName>
</protein>
<dbReference type="PANTHER" id="PTHR35812">
    <property type="entry name" value="LIPOPROTEIN"/>
    <property type="match status" value="1"/>
</dbReference>
<proteinExistence type="predicted"/>
<dbReference type="GO" id="GO:0007165">
    <property type="term" value="P:signal transduction"/>
    <property type="evidence" value="ECO:0007669"/>
    <property type="project" value="InterPro"/>
</dbReference>
<dbReference type="EMBL" id="JH651384">
    <property type="protein sequence ID" value="EIJ35707.1"/>
    <property type="molecule type" value="Genomic_DNA"/>
</dbReference>
<keyword evidence="4" id="KW-1185">Reference proteome</keyword>
<evidence type="ECO:0000259" key="2">
    <source>
        <dbReference type="PROSITE" id="PS50104"/>
    </source>
</evidence>
<dbReference type="SUPFAM" id="SSF52200">
    <property type="entry name" value="Toll/Interleukin receptor TIR domain"/>
    <property type="match status" value="1"/>
</dbReference>
<evidence type="ECO:0000313" key="4">
    <source>
        <dbReference type="Proteomes" id="UP000005317"/>
    </source>
</evidence>
<dbReference type="InterPro" id="IPR000157">
    <property type="entry name" value="TIR_dom"/>
</dbReference>
<dbReference type="AlphaFoldDB" id="A0A656HH02"/>
<dbReference type="InterPro" id="IPR035897">
    <property type="entry name" value="Toll_tir_struct_dom_sf"/>
</dbReference>
<evidence type="ECO:0000313" key="3">
    <source>
        <dbReference type="EMBL" id="EIJ35707.1"/>
    </source>
</evidence>
<gene>
    <name evidence="3" type="ORF">Thini_3185</name>
</gene>
<feature type="domain" description="TIR" evidence="2">
    <location>
        <begin position="1"/>
        <end position="123"/>
    </location>
</feature>
<dbReference type="PROSITE" id="PS50104">
    <property type="entry name" value="TIR"/>
    <property type="match status" value="1"/>
</dbReference>
<dbReference type="PANTHER" id="PTHR35812:SF1">
    <property type="entry name" value="LIPOPROTEIN"/>
    <property type="match status" value="1"/>
</dbReference>
<reference evidence="4" key="1">
    <citation type="journal article" date="2011" name="Stand. Genomic Sci.">
        <title>Genome sequence of the filamentous, gliding Thiothrix nivea neotype strain (JP2(T)).</title>
        <authorList>
            <person name="Lapidus A."/>
            <person name="Nolan M."/>
            <person name="Lucas S."/>
            <person name="Glavina Del Rio T."/>
            <person name="Tice H."/>
            <person name="Cheng J.F."/>
            <person name="Tapia R."/>
            <person name="Han C."/>
            <person name="Goodwin L."/>
            <person name="Pitluck S."/>
            <person name="Liolios K."/>
            <person name="Pagani I."/>
            <person name="Ivanova N."/>
            <person name="Huntemann M."/>
            <person name="Mavromatis K."/>
            <person name="Mikhailova N."/>
            <person name="Pati A."/>
            <person name="Chen A."/>
            <person name="Palaniappan K."/>
            <person name="Land M."/>
            <person name="Brambilla E.M."/>
            <person name="Rohde M."/>
            <person name="Abt B."/>
            <person name="Verbarg S."/>
            <person name="Goker M."/>
            <person name="Bristow J."/>
            <person name="Eisen J.A."/>
            <person name="Markowitz V."/>
            <person name="Hugenholtz P."/>
            <person name="Kyrpides N.C."/>
            <person name="Klenk H.P."/>
            <person name="Woyke T."/>
        </authorList>
    </citation>
    <scope>NUCLEOTIDE SEQUENCE [LARGE SCALE GENOMIC DNA]</scope>
    <source>
        <strain evidence="4">ATCC 35100 / DSM 5205 / JP2</strain>
    </source>
</reference>
<name>A0A656HH02_THINJ</name>
<dbReference type="RefSeq" id="WP_002709607.1">
    <property type="nucleotide sequence ID" value="NZ_JH651384.1"/>
</dbReference>